<feature type="non-terminal residue" evidence="1">
    <location>
        <position position="1"/>
    </location>
</feature>
<dbReference type="AlphaFoldDB" id="A0A9W8P2Q4"/>
<reference evidence="1 2" key="1">
    <citation type="journal article" date="2023" name="Proc. Natl. Acad. Sci. U.S.A.">
        <title>A global phylogenomic analysis of the shiitake genus Lentinula.</title>
        <authorList>
            <person name="Sierra-Patev S."/>
            <person name="Min B."/>
            <person name="Naranjo-Ortiz M."/>
            <person name="Looney B."/>
            <person name="Konkel Z."/>
            <person name="Slot J.C."/>
            <person name="Sakamoto Y."/>
            <person name="Steenwyk J.L."/>
            <person name="Rokas A."/>
            <person name="Carro J."/>
            <person name="Camarero S."/>
            <person name="Ferreira P."/>
            <person name="Molpeceres G."/>
            <person name="Ruiz-Duenas F.J."/>
            <person name="Serrano A."/>
            <person name="Henrissat B."/>
            <person name="Drula E."/>
            <person name="Hughes K.W."/>
            <person name="Mata J.L."/>
            <person name="Ishikawa N.K."/>
            <person name="Vargas-Isla R."/>
            <person name="Ushijima S."/>
            <person name="Smith C.A."/>
            <person name="Donoghue J."/>
            <person name="Ahrendt S."/>
            <person name="Andreopoulos W."/>
            <person name="He G."/>
            <person name="LaButti K."/>
            <person name="Lipzen A."/>
            <person name="Ng V."/>
            <person name="Riley R."/>
            <person name="Sandor L."/>
            <person name="Barry K."/>
            <person name="Martinez A.T."/>
            <person name="Xiao Y."/>
            <person name="Gibbons J.G."/>
            <person name="Terashima K."/>
            <person name="Grigoriev I.V."/>
            <person name="Hibbett D."/>
        </authorList>
    </citation>
    <scope>NUCLEOTIDE SEQUENCE [LARGE SCALE GENOMIC DNA]</scope>
    <source>
        <strain evidence="1 2">TFB7810</strain>
    </source>
</reference>
<evidence type="ECO:0000313" key="1">
    <source>
        <dbReference type="EMBL" id="KAJ3745531.1"/>
    </source>
</evidence>
<name>A0A9W8P2Q4_9AGAR</name>
<proteinExistence type="predicted"/>
<gene>
    <name evidence="1" type="ORF">DFH05DRAFT_1364046</name>
</gene>
<comment type="caution">
    <text evidence="1">The sequence shown here is derived from an EMBL/GenBank/DDBJ whole genome shotgun (WGS) entry which is preliminary data.</text>
</comment>
<dbReference type="Proteomes" id="UP001142393">
    <property type="component" value="Unassembled WGS sequence"/>
</dbReference>
<accession>A0A9W8P2Q4</accession>
<dbReference type="EMBL" id="JANVFU010000005">
    <property type="protein sequence ID" value="KAJ3745531.1"/>
    <property type="molecule type" value="Genomic_DNA"/>
</dbReference>
<feature type="non-terminal residue" evidence="1">
    <location>
        <position position="76"/>
    </location>
</feature>
<evidence type="ECO:0000313" key="2">
    <source>
        <dbReference type="Proteomes" id="UP001142393"/>
    </source>
</evidence>
<protein>
    <submittedName>
        <fullName evidence="1">Uncharacterized protein</fullName>
    </submittedName>
</protein>
<sequence length="76" mass="8828">LIKPEPYAKFLGILMDQQLRWNEQHAVMVKKGQQWISQFKRITGLKTGMTAQLVRQLYKAKALPRILYAADITLMP</sequence>
<keyword evidence="2" id="KW-1185">Reference proteome</keyword>
<organism evidence="1 2">
    <name type="scientific">Lentinula detonsa</name>
    <dbReference type="NCBI Taxonomy" id="2804962"/>
    <lineage>
        <taxon>Eukaryota</taxon>
        <taxon>Fungi</taxon>
        <taxon>Dikarya</taxon>
        <taxon>Basidiomycota</taxon>
        <taxon>Agaricomycotina</taxon>
        <taxon>Agaricomycetes</taxon>
        <taxon>Agaricomycetidae</taxon>
        <taxon>Agaricales</taxon>
        <taxon>Marasmiineae</taxon>
        <taxon>Omphalotaceae</taxon>
        <taxon>Lentinula</taxon>
    </lineage>
</organism>